<proteinExistence type="predicted"/>
<name>A0A0B6RUJ0_BURPL</name>
<dbReference type="HOGENOM" id="CLU_2394099_0_0_4"/>
<sequence length="93" mass="9644">MKGRIVEAQAAGANGLALDLSAELVAVDGIHAVSRDGDARPLVRLGPVPADVALAAGAEVCLWCQRNGTGWQVKVHAVDERGRIGKLVATHRA</sequence>
<reference evidence="1 2" key="2">
    <citation type="journal article" date="2016" name="Appl. Microbiol. Biotechnol.">
        <title>Mutations improving production and secretion of extracellular lipase by Burkholderia glumae PG1.</title>
        <authorList>
            <person name="Knapp A."/>
            <person name="Voget S."/>
            <person name="Gao R."/>
            <person name="Zaburannyi N."/>
            <person name="Krysciak D."/>
            <person name="Breuer M."/>
            <person name="Hauer B."/>
            <person name="Streit W.R."/>
            <person name="Muller R."/>
            <person name="Daniel R."/>
            <person name="Jaeger K.E."/>
        </authorList>
    </citation>
    <scope>NUCLEOTIDE SEQUENCE [LARGE SCALE GENOMIC DNA]</scope>
    <source>
        <strain evidence="1 2">PG1</strain>
    </source>
</reference>
<gene>
    <name evidence="1" type="ORF">BGL_1c25740</name>
</gene>
<dbReference type="KEGG" id="bgp:BGL_1c25740"/>
<accession>A0A0B6RUJ0</accession>
<keyword evidence="2" id="KW-1185">Reference proteome</keyword>
<dbReference type="EMBL" id="CP002580">
    <property type="protein sequence ID" value="AJK47063.1"/>
    <property type="molecule type" value="Genomic_DNA"/>
</dbReference>
<dbReference type="Proteomes" id="UP000031838">
    <property type="component" value="Chromosome 1"/>
</dbReference>
<evidence type="ECO:0000313" key="2">
    <source>
        <dbReference type="Proteomes" id="UP000031838"/>
    </source>
</evidence>
<reference evidence="2" key="1">
    <citation type="submission" date="2011-03" db="EMBL/GenBank/DDBJ databases">
        <authorList>
            <person name="Voget S."/>
            <person name="Streit W.R."/>
            <person name="Jaeger K.E."/>
            <person name="Daniel R."/>
        </authorList>
    </citation>
    <scope>NUCLEOTIDE SEQUENCE [LARGE SCALE GENOMIC DNA]</scope>
    <source>
        <strain evidence="2">PG1</strain>
    </source>
</reference>
<dbReference type="AlphaFoldDB" id="A0A0B6RUJ0"/>
<organism evidence="1 2">
    <name type="scientific">Burkholderia plantarii</name>
    <dbReference type="NCBI Taxonomy" id="41899"/>
    <lineage>
        <taxon>Bacteria</taxon>
        <taxon>Pseudomonadati</taxon>
        <taxon>Pseudomonadota</taxon>
        <taxon>Betaproteobacteria</taxon>
        <taxon>Burkholderiales</taxon>
        <taxon>Burkholderiaceae</taxon>
        <taxon>Burkholderia</taxon>
    </lineage>
</organism>
<protein>
    <submittedName>
        <fullName evidence="1">Uncharacterized protein</fullName>
    </submittedName>
</protein>
<evidence type="ECO:0000313" key="1">
    <source>
        <dbReference type="EMBL" id="AJK47063.1"/>
    </source>
</evidence>